<keyword evidence="2" id="KW-1133">Transmembrane helix</keyword>
<dbReference type="SMART" id="SM00194">
    <property type="entry name" value="PTPc"/>
    <property type="match status" value="1"/>
</dbReference>
<dbReference type="EnsemblMetazoa" id="PPA09747.1">
    <property type="protein sequence ID" value="PPA09747.1"/>
    <property type="gene ID" value="WBGene00099301"/>
</dbReference>
<dbReference type="PROSITE" id="PS00383">
    <property type="entry name" value="TYR_PHOSPHATASE_1"/>
    <property type="match status" value="1"/>
</dbReference>
<dbReference type="SMART" id="SM00404">
    <property type="entry name" value="PTPc_motif"/>
    <property type="match status" value="1"/>
</dbReference>
<dbReference type="Gene3D" id="3.90.190.10">
    <property type="entry name" value="Protein tyrosine phosphatase superfamily"/>
    <property type="match status" value="1"/>
</dbReference>
<reference evidence="4" key="1">
    <citation type="journal article" date="2008" name="Nat. Genet.">
        <title>The Pristionchus pacificus genome provides a unique perspective on nematode lifestyle and parasitism.</title>
        <authorList>
            <person name="Dieterich C."/>
            <person name="Clifton S.W."/>
            <person name="Schuster L.N."/>
            <person name="Chinwalla A."/>
            <person name="Delehaunty K."/>
            <person name="Dinkelacker I."/>
            <person name="Fulton L."/>
            <person name="Fulton R."/>
            <person name="Godfrey J."/>
            <person name="Minx P."/>
            <person name="Mitreva M."/>
            <person name="Roeseler W."/>
            <person name="Tian H."/>
            <person name="Witte H."/>
            <person name="Yang S.P."/>
            <person name="Wilson R.K."/>
            <person name="Sommer R.J."/>
        </authorList>
    </citation>
    <scope>NUCLEOTIDE SEQUENCE [LARGE SCALE GENOMIC DNA]</scope>
    <source>
        <strain evidence="4">PS312</strain>
    </source>
</reference>
<name>A0A2A6C9F4_PRIPA</name>
<sequence length="879" mass="99927">MKAVKNLLGSKNKKKRTQDDDGGGTVAGDGGGGGKARTKNKRSDKEKKAGSVEPKKKAETSPAAAATVADAAAAPQEGAEGRPLVRKKESKIQPSKMQKNDKDATCMMQPDTDSKDEKKDIKDKDGIVDPERDTKSITGRDPDEMTPEQMNNLRGYIKQYEALGVKGLLDEFETIKTYNIVPFDTKAHELNTSKNRYKDIFCIDVTRVKLNDGKDGDYVHANYVKNEPDAKNEKDKEKYFMNDFITTQGPIEGTVNDFWRLVVQENVGYIFMLCSIVELGKKKCEVYYPDTLKETVSYLDIKVTLADRHEDGHFINSKLILEAPGKAKRYVYHHYWKNWPDRGVPITALAGIRLLRHARLSKFSTIVHCSAGVGRTGTLVALEWLLQQICMKPPPYDMKEMLKYMRNHRAHAIQTAPQYAYIAFAVFRLMALKDTAFVPQFHKFSVDMQTHTGEHLQHLQLQLLQQPRPLALKTKRRYDQYHVVTSRCNQVKIPIVLFLLYISIVYSNFERSHKDYDPNPVNMEMGWGAINCIDYQEVSTLWREVTFQPALIVTCELKSHQCITIRAVNSTHHYIFQGCIPQARVSKVCTELAYEAANKNGAEYFYCYDVTYDRLNVPANMPLAGRECCCNGDFCNRIENVKTIDTIIPHDQILTPFLRTLHLWYWNTIRVVGLCSAFAIVFFWVNIVYIVLKPAEREDDSAWYAAPIPRNLINDDDNLDEEEGEEVVDSAVIDIAAAEAKQNKDVEASKKKKKAAKKRLSKEDTPDAKLPLQTEKTQELSNEDSTLPAAKTGDDEIDEKKDEKKAAKEKGGKEKKEKGETLIDDKEKKTQEPDPKKEEEEGGKQFKLCKPKKLANGRVQYVSMFNENSDYSDDDDEKV</sequence>
<dbReference type="PROSITE" id="PS50056">
    <property type="entry name" value="TYR_PHOSPHATASE_2"/>
    <property type="match status" value="1"/>
</dbReference>
<feature type="compositionally biased region" description="Gly residues" evidence="1">
    <location>
        <begin position="23"/>
        <end position="35"/>
    </location>
</feature>
<feature type="region of interest" description="Disordered" evidence="1">
    <location>
        <begin position="1"/>
        <end position="148"/>
    </location>
</feature>
<feature type="compositionally biased region" description="Low complexity" evidence="1">
    <location>
        <begin position="63"/>
        <end position="74"/>
    </location>
</feature>
<dbReference type="InterPro" id="IPR003595">
    <property type="entry name" value="Tyr_Pase_cat"/>
</dbReference>
<evidence type="ECO:0000256" key="2">
    <source>
        <dbReference type="SAM" id="Phobius"/>
    </source>
</evidence>
<dbReference type="PANTHER" id="PTHR46163">
    <property type="entry name" value="TYROSINE-PROTEIN PHOSPHATASE-RELATED"/>
    <property type="match status" value="1"/>
</dbReference>
<dbReference type="Pfam" id="PF00102">
    <property type="entry name" value="Y_phosphatase"/>
    <property type="match status" value="1"/>
</dbReference>
<dbReference type="GO" id="GO:0004725">
    <property type="term" value="F:protein tyrosine phosphatase activity"/>
    <property type="evidence" value="ECO:0007669"/>
    <property type="project" value="InterPro"/>
</dbReference>
<dbReference type="InterPro" id="IPR052782">
    <property type="entry name" value="Oocyte-zygote_transition_reg"/>
</dbReference>
<dbReference type="Proteomes" id="UP000005239">
    <property type="component" value="Unassembled WGS sequence"/>
</dbReference>
<dbReference type="PRINTS" id="PR00700">
    <property type="entry name" value="PRTYPHPHTASE"/>
</dbReference>
<dbReference type="PROSITE" id="PS50055">
    <property type="entry name" value="TYR_PHOSPHATASE_PTP"/>
    <property type="match status" value="1"/>
</dbReference>
<feature type="compositionally biased region" description="Basic residues" evidence="1">
    <location>
        <begin position="750"/>
        <end position="760"/>
    </location>
</feature>
<feature type="compositionally biased region" description="Basic and acidic residues" evidence="1">
    <location>
        <begin position="41"/>
        <end position="59"/>
    </location>
</feature>
<evidence type="ECO:0000313" key="3">
    <source>
        <dbReference type="EnsemblMetazoa" id="PPA09747.1"/>
    </source>
</evidence>
<keyword evidence="4" id="KW-1185">Reference proteome</keyword>
<dbReference type="CDD" id="cd00047">
    <property type="entry name" value="PTPc"/>
    <property type="match status" value="1"/>
</dbReference>
<accession>A0A2A6C9F4</accession>
<dbReference type="PANTHER" id="PTHR46163:SF5">
    <property type="entry name" value="TYROSINE-PROTEIN PHOSPHATASE"/>
    <property type="match status" value="1"/>
</dbReference>
<reference evidence="3" key="2">
    <citation type="submission" date="2022-06" db="UniProtKB">
        <authorList>
            <consortium name="EnsemblMetazoa"/>
        </authorList>
    </citation>
    <scope>IDENTIFICATION</scope>
    <source>
        <strain evidence="3">PS312</strain>
    </source>
</reference>
<keyword evidence="2" id="KW-0812">Transmembrane</keyword>
<dbReference type="InterPro" id="IPR029021">
    <property type="entry name" value="Prot-tyrosine_phosphatase-like"/>
</dbReference>
<dbReference type="InterPro" id="IPR000387">
    <property type="entry name" value="Tyr_Pase_dom"/>
</dbReference>
<feature type="compositionally biased region" description="Basic and acidic residues" evidence="1">
    <location>
        <begin position="112"/>
        <end position="143"/>
    </location>
</feature>
<evidence type="ECO:0000256" key="1">
    <source>
        <dbReference type="SAM" id="MobiDB-lite"/>
    </source>
</evidence>
<dbReference type="SUPFAM" id="SSF52799">
    <property type="entry name" value="(Phosphotyrosine protein) phosphatases II"/>
    <property type="match status" value="1"/>
</dbReference>
<dbReference type="AlphaFoldDB" id="A0A2A6C9F4"/>
<keyword evidence="2" id="KW-0472">Membrane</keyword>
<dbReference type="InterPro" id="IPR000242">
    <property type="entry name" value="PTP_cat"/>
</dbReference>
<evidence type="ECO:0000313" key="4">
    <source>
        <dbReference type="Proteomes" id="UP000005239"/>
    </source>
</evidence>
<dbReference type="InterPro" id="IPR016130">
    <property type="entry name" value="Tyr_Pase_AS"/>
</dbReference>
<feature type="transmembrane region" description="Helical" evidence="2">
    <location>
        <begin position="671"/>
        <end position="692"/>
    </location>
</feature>
<feature type="compositionally biased region" description="Basic and acidic residues" evidence="1">
    <location>
        <begin position="792"/>
        <end position="844"/>
    </location>
</feature>
<proteinExistence type="predicted"/>
<organism evidence="3 4">
    <name type="scientific">Pristionchus pacificus</name>
    <name type="common">Parasitic nematode worm</name>
    <dbReference type="NCBI Taxonomy" id="54126"/>
    <lineage>
        <taxon>Eukaryota</taxon>
        <taxon>Metazoa</taxon>
        <taxon>Ecdysozoa</taxon>
        <taxon>Nematoda</taxon>
        <taxon>Chromadorea</taxon>
        <taxon>Rhabditida</taxon>
        <taxon>Rhabditina</taxon>
        <taxon>Diplogasteromorpha</taxon>
        <taxon>Diplogasteroidea</taxon>
        <taxon>Neodiplogasteridae</taxon>
        <taxon>Pristionchus</taxon>
    </lineage>
</organism>
<protein>
    <submittedName>
        <fullName evidence="3">Tyrosine phosphatase</fullName>
    </submittedName>
</protein>
<gene>
    <name evidence="3" type="primary">WBGene00099301</name>
</gene>
<feature type="region of interest" description="Disordered" evidence="1">
    <location>
        <begin position="744"/>
        <end position="857"/>
    </location>
</feature>
<accession>A0A8R1U936</accession>